<dbReference type="GO" id="GO:0003677">
    <property type="term" value="F:DNA binding"/>
    <property type="evidence" value="ECO:0007669"/>
    <property type="project" value="UniProtKB-KW"/>
</dbReference>
<dbReference type="GO" id="GO:0006950">
    <property type="term" value="P:response to stress"/>
    <property type="evidence" value="ECO:0007669"/>
    <property type="project" value="TreeGrafter"/>
</dbReference>
<dbReference type="SUPFAM" id="SSF46785">
    <property type="entry name" value="Winged helix' DNA-binding domain"/>
    <property type="match status" value="1"/>
</dbReference>
<protein>
    <submittedName>
        <fullName evidence="7">MarR family transcriptional regulator</fullName>
    </submittedName>
</protein>
<reference evidence="7 8" key="1">
    <citation type="journal article" date="2003" name="Int. J. Syst. Evol. Microbiol.">
        <title>Halobacillus salinus sp. nov., isolated from a salt lake on the coast of the East Sea in Korea.</title>
        <authorList>
            <person name="Yoon J.H."/>
            <person name="Kang K.H."/>
            <person name="Park Y.H."/>
        </authorList>
    </citation>
    <scope>NUCLEOTIDE SEQUENCE [LARGE SCALE GENOMIC DNA]</scope>
    <source>
        <strain evidence="7 8">HSL-3</strain>
    </source>
</reference>
<dbReference type="InterPro" id="IPR000835">
    <property type="entry name" value="HTH_MarR-typ"/>
</dbReference>
<dbReference type="STRING" id="192814.GCA_900166575_00129"/>
<dbReference type="Proteomes" id="UP000297982">
    <property type="component" value="Unassembled WGS sequence"/>
</dbReference>
<dbReference type="Pfam" id="PF22381">
    <property type="entry name" value="Staph_reg_Sar_Rot"/>
    <property type="match status" value="1"/>
</dbReference>
<evidence type="ECO:0000259" key="6">
    <source>
        <dbReference type="PROSITE" id="PS50995"/>
    </source>
</evidence>
<comment type="caution">
    <text evidence="7">The sequence shown here is derived from an EMBL/GenBank/DDBJ whole genome shotgun (WGS) entry which is preliminary data.</text>
</comment>
<dbReference type="FunFam" id="1.10.10.10:FF:000163">
    <property type="entry name" value="MarR family transcriptional regulator"/>
    <property type="match status" value="1"/>
</dbReference>
<dbReference type="GO" id="GO:0005737">
    <property type="term" value="C:cytoplasm"/>
    <property type="evidence" value="ECO:0007669"/>
    <property type="project" value="UniProtKB-SubCell"/>
</dbReference>
<dbReference type="PANTHER" id="PTHR33164:SF5">
    <property type="entry name" value="ORGANIC HYDROPEROXIDE RESISTANCE TRANSCRIPTIONAL REGULATOR"/>
    <property type="match status" value="1"/>
</dbReference>
<dbReference type="AlphaFoldDB" id="A0A4Z0GXS7"/>
<keyword evidence="2" id="KW-0963">Cytoplasm</keyword>
<evidence type="ECO:0000256" key="4">
    <source>
        <dbReference type="ARBA" id="ARBA00023125"/>
    </source>
</evidence>
<dbReference type="InterPro" id="IPR036390">
    <property type="entry name" value="WH_DNA-bd_sf"/>
</dbReference>
<accession>A0A4Z0GXS7</accession>
<dbReference type="SMART" id="SM00347">
    <property type="entry name" value="HTH_MARR"/>
    <property type="match status" value="1"/>
</dbReference>
<dbReference type="PROSITE" id="PS50995">
    <property type="entry name" value="HTH_MARR_2"/>
    <property type="match status" value="1"/>
</dbReference>
<keyword evidence="5" id="KW-0804">Transcription</keyword>
<evidence type="ECO:0000313" key="8">
    <source>
        <dbReference type="Proteomes" id="UP000297982"/>
    </source>
</evidence>
<dbReference type="PANTHER" id="PTHR33164">
    <property type="entry name" value="TRANSCRIPTIONAL REGULATOR, MARR FAMILY"/>
    <property type="match status" value="1"/>
</dbReference>
<evidence type="ECO:0000256" key="1">
    <source>
        <dbReference type="ARBA" id="ARBA00004496"/>
    </source>
</evidence>
<name>A0A4Z0GXS7_9BACI</name>
<keyword evidence="4" id="KW-0238">DNA-binding</keyword>
<keyword evidence="8" id="KW-1185">Reference proteome</keyword>
<evidence type="ECO:0000313" key="7">
    <source>
        <dbReference type="EMBL" id="TGB01389.1"/>
    </source>
</evidence>
<dbReference type="InterPro" id="IPR036388">
    <property type="entry name" value="WH-like_DNA-bd_sf"/>
</dbReference>
<comment type="subcellular location">
    <subcellularLocation>
        <location evidence="1">Cytoplasm</location>
    </subcellularLocation>
</comment>
<sequence>MAEEHLKLENQICFSIYAAAREMTKLYKPLLEKLDVTYPQYLVLLVLWEEESITVKEMGQRLYLDSGTLTPMLKRMETAGLLYRHRSPKDERSVIISLTDQGKEAEKEASTIPFQLVEQLGMEEEELVQFKASLGKTLERVHQKNQE</sequence>
<evidence type="ECO:0000256" key="5">
    <source>
        <dbReference type="ARBA" id="ARBA00023163"/>
    </source>
</evidence>
<dbReference type="PRINTS" id="PR00598">
    <property type="entry name" value="HTHMARR"/>
</dbReference>
<dbReference type="EMBL" id="SRJC01000006">
    <property type="protein sequence ID" value="TGB01389.1"/>
    <property type="molecule type" value="Genomic_DNA"/>
</dbReference>
<dbReference type="Gene3D" id="1.10.10.10">
    <property type="entry name" value="Winged helix-like DNA-binding domain superfamily/Winged helix DNA-binding domain"/>
    <property type="match status" value="1"/>
</dbReference>
<feature type="domain" description="HTH marR-type" evidence="6">
    <location>
        <begin position="9"/>
        <end position="139"/>
    </location>
</feature>
<evidence type="ECO:0000256" key="3">
    <source>
        <dbReference type="ARBA" id="ARBA00023015"/>
    </source>
</evidence>
<dbReference type="InterPro" id="IPR039422">
    <property type="entry name" value="MarR/SlyA-like"/>
</dbReference>
<evidence type="ECO:0000256" key="2">
    <source>
        <dbReference type="ARBA" id="ARBA00022490"/>
    </source>
</evidence>
<keyword evidence="3" id="KW-0805">Transcription regulation</keyword>
<proteinExistence type="predicted"/>
<gene>
    <name evidence="7" type="ORF">E4663_16410</name>
</gene>
<organism evidence="7 8">
    <name type="scientific">Halobacillus salinus</name>
    <dbReference type="NCBI Taxonomy" id="192814"/>
    <lineage>
        <taxon>Bacteria</taxon>
        <taxon>Bacillati</taxon>
        <taxon>Bacillota</taxon>
        <taxon>Bacilli</taxon>
        <taxon>Bacillales</taxon>
        <taxon>Bacillaceae</taxon>
        <taxon>Halobacillus</taxon>
    </lineage>
</organism>
<dbReference type="RefSeq" id="WP_135328424.1">
    <property type="nucleotide sequence ID" value="NZ_SRJC01000006.1"/>
</dbReference>
<dbReference type="GO" id="GO:0003700">
    <property type="term" value="F:DNA-binding transcription factor activity"/>
    <property type="evidence" value="ECO:0007669"/>
    <property type="project" value="InterPro"/>
</dbReference>
<dbReference type="InterPro" id="IPR055166">
    <property type="entry name" value="Transc_reg_Sar_Rot_HTH"/>
</dbReference>